<dbReference type="Pfam" id="PF13193">
    <property type="entry name" value="AMP-binding_C"/>
    <property type="match status" value="1"/>
</dbReference>
<gene>
    <name evidence="2" type="ORF">EAH80_00900</name>
</gene>
<dbReference type="GO" id="GO:0006631">
    <property type="term" value="P:fatty acid metabolic process"/>
    <property type="evidence" value="ECO:0007669"/>
    <property type="project" value="TreeGrafter"/>
</dbReference>
<accession>A0A502EJ78</accession>
<dbReference type="PANTHER" id="PTHR43201">
    <property type="entry name" value="ACYL-COA SYNTHETASE"/>
    <property type="match status" value="1"/>
</dbReference>
<name>A0A502EJ78_9MYCO</name>
<dbReference type="Gene3D" id="3.30.300.30">
    <property type="match status" value="1"/>
</dbReference>
<dbReference type="AlphaFoldDB" id="A0A502EJ78"/>
<dbReference type="Proteomes" id="UP000320095">
    <property type="component" value="Unassembled WGS sequence"/>
</dbReference>
<dbReference type="EMBL" id="RCZG01000001">
    <property type="protein sequence ID" value="TPG36560.1"/>
    <property type="molecule type" value="Genomic_DNA"/>
</dbReference>
<sequence>MSPAEVENALLTCDGVAEVAVVGVPDPKTGERSIAFVTASGPTAPTLADITSHLAGIGMAKPKWPEELRVVDAFPRTASGKVQKYQLRDTLQSRD</sequence>
<dbReference type="InterPro" id="IPR045851">
    <property type="entry name" value="AMP-bd_C_sf"/>
</dbReference>
<dbReference type="InterPro" id="IPR025110">
    <property type="entry name" value="AMP-bd_C"/>
</dbReference>
<reference evidence="2 3" key="1">
    <citation type="journal article" date="2019" name="Environ. Microbiol.">
        <title>Species interactions and distinct microbial communities in high Arctic permafrost affected cryosols are associated with the CH4 and CO2 gas fluxes.</title>
        <authorList>
            <person name="Altshuler I."/>
            <person name="Hamel J."/>
            <person name="Turney S."/>
            <person name="Magnuson E."/>
            <person name="Levesque R."/>
            <person name="Greer C."/>
            <person name="Whyte L.G."/>
        </authorList>
    </citation>
    <scope>NUCLEOTIDE SEQUENCE [LARGE SCALE GENOMIC DNA]</scope>
    <source>
        <strain evidence="2 3">S5.20</strain>
    </source>
</reference>
<feature type="domain" description="AMP-binding enzyme C-terminal" evidence="1">
    <location>
        <begin position="5"/>
        <end position="81"/>
    </location>
</feature>
<comment type="caution">
    <text evidence="2">The sequence shown here is derived from an EMBL/GenBank/DDBJ whole genome shotgun (WGS) entry which is preliminary data.</text>
</comment>
<protein>
    <recommendedName>
        <fullName evidence="1">AMP-binding enzyme C-terminal domain-containing protein</fullName>
    </recommendedName>
</protein>
<evidence type="ECO:0000313" key="2">
    <source>
        <dbReference type="EMBL" id="TPG36560.1"/>
    </source>
</evidence>
<proteinExistence type="predicted"/>
<evidence type="ECO:0000313" key="3">
    <source>
        <dbReference type="Proteomes" id="UP000320095"/>
    </source>
</evidence>
<organism evidence="2 3">
    <name type="scientific">Mycolicibacterium hodleri</name>
    <dbReference type="NCBI Taxonomy" id="49897"/>
    <lineage>
        <taxon>Bacteria</taxon>
        <taxon>Bacillati</taxon>
        <taxon>Actinomycetota</taxon>
        <taxon>Actinomycetes</taxon>
        <taxon>Mycobacteriales</taxon>
        <taxon>Mycobacteriaceae</taxon>
        <taxon>Mycolicibacterium</taxon>
    </lineage>
</organism>
<dbReference type="SUPFAM" id="SSF56801">
    <property type="entry name" value="Acetyl-CoA synthetase-like"/>
    <property type="match status" value="1"/>
</dbReference>
<evidence type="ECO:0000259" key="1">
    <source>
        <dbReference type="Pfam" id="PF13193"/>
    </source>
</evidence>
<keyword evidence="3" id="KW-1185">Reference proteome</keyword>
<dbReference type="GO" id="GO:0031956">
    <property type="term" value="F:medium-chain fatty acid-CoA ligase activity"/>
    <property type="evidence" value="ECO:0007669"/>
    <property type="project" value="TreeGrafter"/>
</dbReference>
<dbReference type="PANTHER" id="PTHR43201:SF30">
    <property type="entry name" value="AMP-DEPENDENT SYNTHETASE_LIGASE DOMAIN-CONTAINING PROTEIN"/>
    <property type="match status" value="1"/>
</dbReference>